<dbReference type="Pfam" id="PF14390">
    <property type="entry name" value="DUF4420"/>
    <property type="match status" value="1"/>
</dbReference>
<dbReference type="RefSeq" id="WP_200657839.1">
    <property type="nucleotide sequence ID" value="NZ_CAJNBH010000002.1"/>
</dbReference>
<proteinExistence type="predicted"/>
<dbReference type="InterPro" id="IPR025534">
    <property type="entry name" value="DUF4420"/>
</dbReference>
<reference evidence="1 2" key="1">
    <citation type="submission" date="2021-02" db="EMBL/GenBank/DDBJ databases">
        <authorList>
            <person name="Vanwijnsberghe S."/>
        </authorList>
    </citation>
    <scope>NUCLEOTIDE SEQUENCE [LARGE SCALE GENOMIC DNA]</scope>
    <source>
        <strain evidence="1 2">R-69776</strain>
    </source>
</reference>
<keyword evidence="2" id="KW-1185">Reference proteome</keyword>
<evidence type="ECO:0000313" key="2">
    <source>
        <dbReference type="Proteomes" id="UP000673821"/>
    </source>
</evidence>
<name>A0ABN7KQQ3_9BURK</name>
<gene>
    <name evidence="1" type="ORF">R69776_00864</name>
</gene>
<dbReference type="Proteomes" id="UP000673821">
    <property type="component" value="Unassembled WGS sequence"/>
</dbReference>
<comment type="caution">
    <text evidence="1">The sequence shown here is derived from an EMBL/GenBank/DDBJ whole genome shotgun (WGS) entry which is preliminary data.</text>
</comment>
<protein>
    <recommendedName>
        <fullName evidence="3">PD-(D/E)XK motif protein</fullName>
    </recommendedName>
</protein>
<sequence>MDLFAAFVDLPVAQSAADFDAVSLSTQRRDFLAKATDGSPVFLLHDASAPSYSPAIELKNVSVQFHTTCRVTTSGDSVEGQFAVVACDETAPEFHELFVRCFAAAVEQLPTKSTTADLQRSIKRLLDLFRSLGSPSGREVNGLWAELFVITKCKDVAQALRAWHADPFERFDFSWPNGCLEVKATVAEQRQHEFALEQLQQPIAGAGFVASILLQPLNGGISVADLANAIEQGVAADPKLKQKLWENVATALGQDYSERLDRRFDPSYAERSLAVYAMSDVPAPPLTRDPRITSVRFRVDLSSVSSSLAGNVRDILQTLFV</sequence>
<evidence type="ECO:0000313" key="1">
    <source>
        <dbReference type="EMBL" id="CAE6705895.1"/>
    </source>
</evidence>
<accession>A0ABN7KQQ3</accession>
<dbReference type="EMBL" id="CAJNBH010000002">
    <property type="protein sequence ID" value="CAE6705895.1"/>
    <property type="molecule type" value="Genomic_DNA"/>
</dbReference>
<organism evidence="1 2">
    <name type="scientific">Paraburkholderia nemoris</name>
    <dbReference type="NCBI Taxonomy" id="2793076"/>
    <lineage>
        <taxon>Bacteria</taxon>
        <taxon>Pseudomonadati</taxon>
        <taxon>Pseudomonadota</taxon>
        <taxon>Betaproteobacteria</taxon>
        <taxon>Burkholderiales</taxon>
        <taxon>Burkholderiaceae</taxon>
        <taxon>Paraburkholderia</taxon>
    </lineage>
</organism>
<evidence type="ECO:0008006" key="3">
    <source>
        <dbReference type="Google" id="ProtNLM"/>
    </source>
</evidence>